<dbReference type="InterPro" id="IPR016156">
    <property type="entry name" value="FAD/NAD-linked_Rdtase_dimer_sf"/>
</dbReference>
<keyword evidence="9" id="KW-1185">Reference proteome</keyword>
<dbReference type="PANTHER" id="PTHR43014:SF5">
    <property type="entry name" value="GLUTATHIONE REDUCTASE (NADPH)"/>
    <property type="match status" value="1"/>
</dbReference>
<evidence type="ECO:0000256" key="1">
    <source>
        <dbReference type="ARBA" id="ARBA00007532"/>
    </source>
</evidence>
<dbReference type="RefSeq" id="WP_327789941.1">
    <property type="nucleotide sequence ID" value="NZ_JARGEQ010000135.1"/>
</dbReference>
<dbReference type="InterPro" id="IPR001100">
    <property type="entry name" value="Pyr_nuc-diS_OxRdtase"/>
</dbReference>
<dbReference type="InterPro" id="IPR036188">
    <property type="entry name" value="FAD/NAD-bd_sf"/>
</dbReference>
<dbReference type="Pfam" id="PF07992">
    <property type="entry name" value="Pyr_redox_2"/>
    <property type="match status" value="1"/>
</dbReference>
<evidence type="ECO:0000259" key="7">
    <source>
        <dbReference type="Pfam" id="PF07992"/>
    </source>
</evidence>
<reference evidence="8 9" key="1">
    <citation type="submission" date="2023-03" db="EMBL/GenBank/DDBJ databases">
        <title>YIM 152171 draft genome.</title>
        <authorList>
            <person name="Yang Z."/>
        </authorList>
    </citation>
    <scope>NUCLEOTIDE SEQUENCE [LARGE SCALE GENOMIC DNA]</scope>
    <source>
        <strain evidence="8 9">YIM 152171</strain>
    </source>
</reference>
<proteinExistence type="inferred from homology"/>
<keyword evidence="4" id="KW-0520">NAD</keyword>
<name>A0AAP3XT30_9PROT</name>
<evidence type="ECO:0000259" key="6">
    <source>
        <dbReference type="Pfam" id="PF02852"/>
    </source>
</evidence>
<comment type="cofactor">
    <cofactor evidence="4">
        <name>FAD</name>
        <dbReference type="ChEBI" id="CHEBI:57692"/>
    </cofactor>
    <text evidence="4">Binds 1 FAD per subunit.</text>
</comment>
<dbReference type="InterPro" id="IPR023753">
    <property type="entry name" value="FAD/NAD-binding_dom"/>
</dbReference>
<feature type="disulfide bond" description="Redox-active" evidence="5">
    <location>
        <begin position="41"/>
        <end position="46"/>
    </location>
</feature>
<keyword evidence="4" id="KW-0547">Nucleotide-binding</keyword>
<dbReference type="Gene3D" id="3.30.390.30">
    <property type="match status" value="1"/>
</dbReference>
<dbReference type="GO" id="GO:0016491">
    <property type="term" value="F:oxidoreductase activity"/>
    <property type="evidence" value="ECO:0007669"/>
    <property type="project" value="InterPro"/>
</dbReference>
<comment type="caution">
    <text evidence="8">The sequence shown here is derived from an EMBL/GenBank/DDBJ whole genome shotgun (WGS) entry which is preliminary data.</text>
</comment>
<evidence type="ECO:0000256" key="3">
    <source>
        <dbReference type="ARBA" id="ARBA00022827"/>
    </source>
</evidence>
<dbReference type="EMBL" id="JARGEQ010000135">
    <property type="protein sequence ID" value="MDF1587517.1"/>
    <property type="molecule type" value="Genomic_DNA"/>
</dbReference>
<dbReference type="PRINTS" id="PR00368">
    <property type="entry name" value="FADPNR"/>
</dbReference>
<dbReference type="Proteomes" id="UP001301140">
    <property type="component" value="Unassembled WGS sequence"/>
</dbReference>
<feature type="domain" description="FAD/NAD(P)-binding" evidence="7">
    <location>
        <begin position="4"/>
        <end position="318"/>
    </location>
</feature>
<dbReference type="PRINTS" id="PR00411">
    <property type="entry name" value="PNDRDTASEI"/>
</dbReference>
<sequence length="449" mass="47825">MQEFDLVVIGSGTAATGIATRCREAGWSVAVVDRLPYGGTCPLRGCDPKKMLRRGAEIVDAVRRFEGKGVVARDLRIDWPALMEFKRGFTETVPPGREKRFEDAGIATFHASARFLDRTTLQVGEERLRFRRCAIAAGAEPRRLAFSGAELLTTSDRFMELERLPRRILFVGGGYVSFELAHLAARAGAQVTVLNSGPRPLPAFDPDLVDMLVERTCGLGIAFHSNAEAEAVERAGEGFEVKASVEGATRTFEADLVVHGAGRVPALADLALEKAGIEGGETGVAVNAFLQSTSNEAVYAAGDAVLAGGPPLTPVAGLEAKVVAANLLAGNREKPDYSGVPSAVFTIPALARVGLLESEAREQGLDLTCTFSDMRDWFSIRRTGETHAAAKVLVEKGTDRILGAHLLGPDAGDLVNIFAIAIRSSLRACDLRDYPSAYPTAASDVGSML</sequence>
<evidence type="ECO:0000313" key="9">
    <source>
        <dbReference type="Proteomes" id="UP001301140"/>
    </source>
</evidence>
<keyword evidence="2" id="KW-0285">Flavoprotein</keyword>
<evidence type="ECO:0000256" key="4">
    <source>
        <dbReference type="PIRSR" id="PIRSR000350-3"/>
    </source>
</evidence>
<evidence type="ECO:0000313" key="8">
    <source>
        <dbReference type="EMBL" id="MDF1587517.1"/>
    </source>
</evidence>
<feature type="binding site" evidence="4">
    <location>
        <position position="303"/>
    </location>
    <ligand>
        <name>FAD</name>
        <dbReference type="ChEBI" id="CHEBI:57692"/>
    </ligand>
</feature>
<keyword evidence="3 4" id="KW-0274">FAD</keyword>
<accession>A0AAP3XT30</accession>
<dbReference type="PIRSF" id="PIRSF000350">
    <property type="entry name" value="Mercury_reductase_MerA"/>
    <property type="match status" value="1"/>
</dbReference>
<comment type="similarity">
    <text evidence="1">Belongs to the class-I pyridine nucleotide-disulfide oxidoreductase family.</text>
</comment>
<feature type="binding site" evidence="4">
    <location>
        <position position="262"/>
    </location>
    <ligand>
        <name>NAD(+)</name>
        <dbReference type="ChEBI" id="CHEBI:57540"/>
    </ligand>
</feature>
<organism evidence="8 9">
    <name type="scientific">Marinimicrococcus flavescens</name>
    <dbReference type="NCBI Taxonomy" id="3031815"/>
    <lineage>
        <taxon>Bacteria</taxon>
        <taxon>Pseudomonadati</taxon>
        <taxon>Pseudomonadota</taxon>
        <taxon>Alphaproteobacteria</taxon>
        <taxon>Geminicoccales</taxon>
        <taxon>Geminicoccaceae</taxon>
        <taxon>Marinimicrococcus</taxon>
    </lineage>
</organism>
<dbReference type="GO" id="GO:0000166">
    <property type="term" value="F:nucleotide binding"/>
    <property type="evidence" value="ECO:0007669"/>
    <property type="project" value="UniProtKB-KW"/>
</dbReference>
<dbReference type="Gene3D" id="3.50.50.60">
    <property type="entry name" value="FAD/NAD(P)-binding domain"/>
    <property type="match status" value="2"/>
</dbReference>
<dbReference type="InterPro" id="IPR004099">
    <property type="entry name" value="Pyr_nucl-diS_OxRdtase_dimer"/>
</dbReference>
<dbReference type="SUPFAM" id="SSF51905">
    <property type="entry name" value="FAD/NAD(P)-binding domain"/>
    <property type="match status" value="1"/>
</dbReference>
<evidence type="ECO:0000256" key="5">
    <source>
        <dbReference type="PIRSR" id="PIRSR000350-4"/>
    </source>
</evidence>
<evidence type="ECO:0000256" key="2">
    <source>
        <dbReference type="ARBA" id="ARBA00022630"/>
    </source>
</evidence>
<feature type="binding site" evidence="4">
    <location>
        <position position="50"/>
    </location>
    <ligand>
        <name>FAD</name>
        <dbReference type="ChEBI" id="CHEBI:57692"/>
    </ligand>
</feature>
<feature type="binding site" evidence="4">
    <location>
        <begin position="172"/>
        <end position="179"/>
    </location>
    <ligand>
        <name>NAD(+)</name>
        <dbReference type="ChEBI" id="CHEBI:57540"/>
    </ligand>
</feature>
<dbReference type="Pfam" id="PF02852">
    <property type="entry name" value="Pyr_redox_dim"/>
    <property type="match status" value="1"/>
</dbReference>
<dbReference type="SUPFAM" id="SSF55424">
    <property type="entry name" value="FAD/NAD-linked reductases, dimerisation (C-terminal) domain"/>
    <property type="match status" value="1"/>
</dbReference>
<dbReference type="PANTHER" id="PTHR43014">
    <property type="entry name" value="MERCURIC REDUCTASE"/>
    <property type="match status" value="1"/>
</dbReference>
<gene>
    <name evidence="8" type="ORF">PZ740_14105</name>
</gene>
<feature type="domain" description="Pyridine nucleotide-disulphide oxidoreductase dimerisation" evidence="6">
    <location>
        <begin position="340"/>
        <end position="445"/>
    </location>
</feature>
<protein>
    <submittedName>
        <fullName evidence="8">NAD(P)/FAD-dependent oxidoreductase</fullName>
    </submittedName>
</protein>
<dbReference type="AlphaFoldDB" id="A0AAP3XT30"/>